<feature type="domain" description="YhdP central" evidence="2">
    <location>
        <begin position="10"/>
        <end position="1289"/>
    </location>
</feature>
<accession>A0A0A0EPQ5</accession>
<dbReference type="Proteomes" id="UP000030017">
    <property type="component" value="Unassembled WGS sequence"/>
</dbReference>
<sequence length="1307" mass="137287">MPTPLRRRLRLARRGLGYTVAIALVLLALVLAVASQLLPLAERHPDQVAAWLGQRAGRPVGFDAVDTAWTRRGPLLQLKNLRIGEGDTAFTIGDAEMLVSIYAGLLPGVPLSEVRLRGLDLTLERLPDGQWQVRGLPGQQQAGGDPFASLEGLGELQVSDGALAVLAPELGVDIRVPKIDLRLQVNGDRVRAGLRAWPQSANGAAVAPVDAMLDFDHRRGNGRAYAQADRIDLAPWSSLLKTMGVSVQAGRGQAKAWLDLQDKRVVDVRLDAALDELLLVGSTIAANDGDGATAVAGQIPVVRIDRVATRARWQRVADGWRLDAPHLGLEMQGGQYNFDGLLLAAGGHRAVMAEHIDVAPLAGIALLSDRLSPSLRRWLLQARPRAVLRGLDLQGRRDGPMHARARIDGFGFEPVADAPGLSGLAGDLTGDDAALSLQMDAGQPVRFDWPSGFGVVHTVKLDGAVTGWRQDAGWAMETAALRIDGGDFGAAARGGLSWQGDGTRPRIDIAAAIDPTRLPVAKGFWVRHLMSDALLEWLDTALVDGVVRDGRAVVSGDLDDWPFDNNDGRFEATGHIVDATVAFRPDWPAATGMDLQASFIGNGFSLDGHGVLAGIDIPVVKAGIDHYDDGALTVEARAGSDVAKLIALLRDSPLRELNPETFDAIRGSGPANVDFRLRLPMGHEHPLSIAGGVGLANAKLADPRWDLAFDQVNGRLRYSEQGFRADGLQVRHDGRPGKLSLRAGDDAVRERANVFEGDLEAAFGTDTLLARAPELDWLAPYLSGRSQWTVGVVVPKASGSHEPAARLELASDLIGTALGLPAPLDKPAAAALATTVQMPLPIGSGEVQVALGDVLGLRARSGGGRTGVRVALGSGLPQPAPASGLFASGRAAKFDAIGWIGLTRGGEGSGGGGGGGGLPLGRIDVRADRLQLLGGVFPDTRLQVVPGAAGAVSVQVDGQALQGSVLVPAGNGATVTGRFQRVHWRSAQAAMGGQKKVAPPADRKTAAGTAAADGQVGDRVGDEIDPARIPPLALDIDELRIAEASLGRARLRTRATATGMEVEQFHAQMPGQSIDASGHWNGRGAAARTRVDARLESEDFGRLLSGFGYAGRLDGGEGDMALEAGWQGGPMQFDLTSLAGSLRMQVHDGRLLEIEPGAGRVLGLLSVAELPRRLTLDFRDFFSKGFAFNQAGGDIRFADGVASSQNLRIDGPAARINIRGAANLREETFNQTIEVLPKAGNLLTVAGALAGGPVGAAIGAAANAVLQKPLGQIGAKTYRVTGPWSEPKVEVISREQGRVADKPLPAG</sequence>
<dbReference type="PANTHER" id="PTHR38690">
    <property type="entry name" value="PROTEASE-RELATED"/>
    <property type="match status" value="1"/>
</dbReference>
<dbReference type="OrthoDB" id="9762238at2"/>
<dbReference type="STRING" id="1122185.N792_04640"/>
<reference evidence="3 4" key="1">
    <citation type="submission" date="2013-08" db="EMBL/GenBank/DDBJ databases">
        <title>Genome sequencing of Lysobacter.</title>
        <authorList>
            <person name="Zhang S."/>
            <person name="Wang G."/>
        </authorList>
    </citation>
    <scope>NUCLEOTIDE SEQUENCE [LARGE SCALE GENOMIC DNA]</scope>
    <source>
        <strain evidence="3 4">Ko07</strain>
    </source>
</reference>
<comment type="caution">
    <text evidence="3">The sequence shown here is derived from an EMBL/GenBank/DDBJ whole genome shotgun (WGS) entry which is preliminary data.</text>
</comment>
<organism evidence="3 4">
    <name type="scientific">Lysobacter concretionis Ko07 = DSM 16239</name>
    <dbReference type="NCBI Taxonomy" id="1122185"/>
    <lineage>
        <taxon>Bacteria</taxon>
        <taxon>Pseudomonadati</taxon>
        <taxon>Pseudomonadota</taxon>
        <taxon>Gammaproteobacteria</taxon>
        <taxon>Lysobacterales</taxon>
        <taxon>Lysobacteraceae</taxon>
        <taxon>Novilysobacter</taxon>
    </lineage>
</organism>
<evidence type="ECO:0000256" key="1">
    <source>
        <dbReference type="SAM" id="MobiDB-lite"/>
    </source>
</evidence>
<feature type="region of interest" description="Disordered" evidence="1">
    <location>
        <begin position="990"/>
        <end position="1024"/>
    </location>
</feature>
<dbReference type="Pfam" id="PF13116">
    <property type="entry name" value="YhdP"/>
    <property type="match status" value="1"/>
</dbReference>
<dbReference type="eggNOG" id="COG3164">
    <property type="taxonomic scope" value="Bacteria"/>
</dbReference>
<proteinExistence type="predicted"/>
<evidence type="ECO:0000259" key="2">
    <source>
        <dbReference type="Pfam" id="PF13116"/>
    </source>
</evidence>
<dbReference type="InterPro" id="IPR011836">
    <property type="entry name" value="YhdP"/>
</dbReference>
<dbReference type="NCBIfam" id="TIGR02099">
    <property type="entry name" value="YhdP family protein"/>
    <property type="match status" value="1"/>
</dbReference>
<protein>
    <recommendedName>
        <fullName evidence="2">YhdP central domain-containing protein</fullName>
    </recommendedName>
</protein>
<gene>
    <name evidence="3" type="ORF">N792_04640</name>
</gene>
<dbReference type="EMBL" id="AVPS01000003">
    <property type="protein sequence ID" value="KGM52384.1"/>
    <property type="molecule type" value="Genomic_DNA"/>
</dbReference>
<dbReference type="RefSeq" id="WP_036192640.1">
    <property type="nucleotide sequence ID" value="NZ_AVPS01000003.1"/>
</dbReference>
<name>A0A0A0EPQ5_9GAMM</name>
<keyword evidence="4" id="KW-1185">Reference proteome</keyword>
<dbReference type="InterPro" id="IPR025263">
    <property type="entry name" value="YhdP_central"/>
</dbReference>
<evidence type="ECO:0000313" key="4">
    <source>
        <dbReference type="Proteomes" id="UP000030017"/>
    </source>
</evidence>
<dbReference type="PANTHER" id="PTHR38690:SF1">
    <property type="entry name" value="PROTEASE"/>
    <property type="match status" value="1"/>
</dbReference>
<evidence type="ECO:0000313" key="3">
    <source>
        <dbReference type="EMBL" id="KGM52384.1"/>
    </source>
</evidence>